<keyword evidence="2" id="KW-1185">Reference proteome</keyword>
<organism evidence="1 2">
    <name type="scientific">Meganyctiphanes norvegica</name>
    <name type="common">Northern krill</name>
    <name type="synonym">Thysanopoda norvegica</name>
    <dbReference type="NCBI Taxonomy" id="48144"/>
    <lineage>
        <taxon>Eukaryota</taxon>
        <taxon>Metazoa</taxon>
        <taxon>Ecdysozoa</taxon>
        <taxon>Arthropoda</taxon>
        <taxon>Crustacea</taxon>
        <taxon>Multicrustacea</taxon>
        <taxon>Malacostraca</taxon>
        <taxon>Eumalacostraca</taxon>
        <taxon>Eucarida</taxon>
        <taxon>Euphausiacea</taxon>
        <taxon>Euphausiidae</taxon>
        <taxon>Meganyctiphanes</taxon>
    </lineage>
</organism>
<comment type="caution">
    <text evidence="1">The sequence shown here is derived from an EMBL/GenBank/DDBJ whole genome shotgun (WGS) entry which is preliminary data.</text>
</comment>
<evidence type="ECO:0000313" key="1">
    <source>
        <dbReference type="EMBL" id="CAL4184381.1"/>
    </source>
</evidence>
<accession>A0AAV2SC99</accession>
<feature type="non-terminal residue" evidence="1">
    <location>
        <position position="107"/>
    </location>
</feature>
<proteinExistence type="predicted"/>
<reference evidence="1 2" key="1">
    <citation type="submission" date="2024-05" db="EMBL/GenBank/DDBJ databases">
        <authorList>
            <person name="Wallberg A."/>
        </authorList>
    </citation>
    <scope>NUCLEOTIDE SEQUENCE [LARGE SCALE GENOMIC DNA]</scope>
</reference>
<gene>
    <name evidence="1" type="ORF">MNOR_LOCUS35810</name>
</gene>
<dbReference type="AlphaFoldDB" id="A0AAV2SC99"/>
<sequence length="107" mass="11975">CQWLHPPGYMPIPILFTTAGTSKLQTPSILQTSPIYTRDEENYSSDEAIPNPYLTFISQEKSNSMIGIPYTNWVYSLTSSISSYPSPQLTVNTKLLDSSTPYSHAPR</sequence>
<protein>
    <submittedName>
        <fullName evidence="1">Uncharacterized protein</fullName>
    </submittedName>
</protein>
<name>A0AAV2SC99_MEGNR</name>
<dbReference type="Proteomes" id="UP001497623">
    <property type="component" value="Unassembled WGS sequence"/>
</dbReference>
<feature type="non-terminal residue" evidence="1">
    <location>
        <position position="1"/>
    </location>
</feature>
<evidence type="ECO:0000313" key="2">
    <source>
        <dbReference type="Proteomes" id="UP001497623"/>
    </source>
</evidence>
<dbReference type="EMBL" id="CAXKWB010061489">
    <property type="protein sequence ID" value="CAL4184381.1"/>
    <property type="molecule type" value="Genomic_DNA"/>
</dbReference>